<feature type="domain" description="Insulin-like" evidence="3">
    <location>
        <begin position="51"/>
        <end position="74"/>
    </location>
</feature>
<dbReference type="GO" id="GO:0005615">
    <property type="term" value="C:extracellular space"/>
    <property type="evidence" value="ECO:0007669"/>
    <property type="project" value="TreeGrafter"/>
</dbReference>
<proteinExistence type="inferred from homology"/>
<reference evidence="4" key="1">
    <citation type="thesis" date="2020" institute="ProQuest LLC" country="789 East Eisenhower Parkway, Ann Arbor, MI, USA">
        <title>Comparative Genomics and Chromosome Evolution.</title>
        <authorList>
            <person name="Mudd A.B."/>
        </authorList>
    </citation>
    <scope>NUCLEOTIDE SEQUENCE</scope>
    <source>
        <strain evidence="4">237g6f4</strain>
        <tissue evidence="4">Blood</tissue>
    </source>
</reference>
<sequence>MEKNNSLSSQLLKCYFCDILKVRMHTMSYLHLFYLSICLLTLTHSAAAGQETLCGAELVDALQFVCGDRGFFFSKCFY</sequence>
<dbReference type="Pfam" id="PF00049">
    <property type="entry name" value="Insulin"/>
    <property type="match status" value="1"/>
</dbReference>
<protein>
    <recommendedName>
        <fullName evidence="3">Insulin-like domain-containing protein</fullName>
    </recommendedName>
</protein>
<dbReference type="EMBL" id="WNYA01000004">
    <property type="protein sequence ID" value="KAG8578389.1"/>
    <property type="molecule type" value="Genomic_DNA"/>
</dbReference>
<organism evidence="4 5">
    <name type="scientific">Engystomops pustulosus</name>
    <name type="common">Tungara frog</name>
    <name type="synonym">Physalaemus pustulosus</name>
    <dbReference type="NCBI Taxonomy" id="76066"/>
    <lineage>
        <taxon>Eukaryota</taxon>
        <taxon>Metazoa</taxon>
        <taxon>Chordata</taxon>
        <taxon>Craniata</taxon>
        <taxon>Vertebrata</taxon>
        <taxon>Euteleostomi</taxon>
        <taxon>Amphibia</taxon>
        <taxon>Batrachia</taxon>
        <taxon>Anura</taxon>
        <taxon>Neobatrachia</taxon>
        <taxon>Hyloidea</taxon>
        <taxon>Leptodactylidae</taxon>
        <taxon>Leiuperinae</taxon>
        <taxon>Engystomops</taxon>
    </lineage>
</organism>
<dbReference type="PANTHER" id="PTHR46845">
    <property type="entry name" value="INSULIN-LIKE GROWTH FACTOR I"/>
    <property type="match status" value="1"/>
</dbReference>
<dbReference type="GO" id="GO:0048009">
    <property type="term" value="P:insulin-like growth factor receptor signaling pathway"/>
    <property type="evidence" value="ECO:0007669"/>
    <property type="project" value="TreeGrafter"/>
</dbReference>
<dbReference type="InterPro" id="IPR036438">
    <property type="entry name" value="Insulin-like_sf"/>
</dbReference>
<dbReference type="GO" id="GO:0005159">
    <property type="term" value="F:insulin-like growth factor receptor binding"/>
    <property type="evidence" value="ECO:0007669"/>
    <property type="project" value="TreeGrafter"/>
</dbReference>
<dbReference type="SUPFAM" id="SSF56994">
    <property type="entry name" value="Insulin-like"/>
    <property type="match status" value="1"/>
</dbReference>
<keyword evidence="2" id="KW-1015">Disulfide bond</keyword>
<evidence type="ECO:0000313" key="4">
    <source>
        <dbReference type="EMBL" id="KAG8578389.1"/>
    </source>
</evidence>
<evidence type="ECO:0000256" key="2">
    <source>
        <dbReference type="ARBA" id="ARBA00023157"/>
    </source>
</evidence>
<dbReference type="GO" id="GO:0005179">
    <property type="term" value="F:hormone activity"/>
    <property type="evidence" value="ECO:0007669"/>
    <property type="project" value="InterPro"/>
</dbReference>
<dbReference type="GO" id="GO:0051897">
    <property type="term" value="P:positive regulation of phosphatidylinositol 3-kinase/protein kinase B signal transduction"/>
    <property type="evidence" value="ECO:0007669"/>
    <property type="project" value="TreeGrafter"/>
</dbReference>
<comment type="caution">
    <text evidence="4">The sequence shown here is derived from an EMBL/GenBank/DDBJ whole genome shotgun (WGS) entry which is preliminary data.</text>
</comment>
<dbReference type="Proteomes" id="UP000824782">
    <property type="component" value="Unassembled WGS sequence"/>
</dbReference>
<dbReference type="PANTHER" id="PTHR46845:SF1">
    <property type="entry name" value="INSULIN-LIKE GROWTH FACTOR I"/>
    <property type="match status" value="1"/>
</dbReference>
<dbReference type="GO" id="GO:0008283">
    <property type="term" value="P:cell population proliferation"/>
    <property type="evidence" value="ECO:0007669"/>
    <property type="project" value="TreeGrafter"/>
</dbReference>
<dbReference type="Gene3D" id="1.10.100.10">
    <property type="entry name" value="Insulin-like"/>
    <property type="match status" value="1"/>
</dbReference>
<dbReference type="GO" id="GO:0008284">
    <property type="term" value="P:positive regulation of cell population proliferation"/>
    <property type="evidence" value="ECO:0007669"/>
    <property type="project" value="TreeGrafter"/>
</dbReference>
<gene>
    <name evidence="4" type="ORF">GDO81_010472</name>
</gene>
<dbReference type="InterPro" id="IPR016179">
    <property type="entry name" value="Insulin-like"/>
</dbReference>
<dbReference type="AlphaFoldDB" id="A0AAV7C0B2"/>
<evidence type="ECO:0000313" key="5">
    <source>
        <dbReference type="Proteomes" id="UP000824782"/>
    </source>
</evidence>
<evidence type="ECO:0000259" key="3">
    <source>
        <dbReference type="Pfam" id="PF00049"/>
    </source>
</evidence>
<keyword evidence="5" id="KW-1185">Reference proteome</keyword>
<dbReference type="GO" id="GO:0043066">
    <property type="term" value="P:negative regulation of apoptotic process"/>
    <property type="evidence" value="ECO:0007669"/>
    <property type="project" value="TreeGrafter"/>
</dbReference>
<accession>A0AAV7C0B2</accession>
<evidence type="ECO:0000256" key="1">
    <source>
        <dbReference type="ARBA" id="ARBA00009034"/>
    </source>
</evidence>
<name>A0AAV7C0B2_ENGPU</name>
<comment type="similarity">
    <text evidence="1">Belongs to the insulin family.</text>
</comment>